<comment type="caution">
    <text evidence="1">The sequence shown here is derived from an EMBL/GenBank/DDBJ whole genome shotgun (WGS) entry which is preliminary data.</text>
</comment>
<sequence length="89" mass="10265">MQALRQWLRKVTTGLAAFLLSCVQILGTVDLTGMAPYGYGYMWTDYGMKVQMMEEEERRHAARLEGDVHEDIIRQSAQRERNNDKKAVS</sequence>
<evidence type="ECO:0000313" key="2">
    <source>
        <dbReference type="Proteomes" id="UP001208017"/>
    </source>
</evidence>
<dbReference type="RefSeq" id="WP_267152800.1">
    <property type="nucleotide sequence ID" value="NZ_JAPMLT010000011.1"/>
</dbReference>
<evidence type="ECO:0000313" key="1">
    <source>
        <dbReference type="EMBL" id="MCX7571553.1"/>
    </source>
</evidence>
<dbReference type="Proteomes" id="UP001208017">
    <property type="component" value="Unassembled WGS sequence"/>
</dbReference>
<proteinExistence type="predicted"/>
<gene>
    <name evidence="1" type="ORF">OS242_16515</name>
</gene>
<reference evidence="1 2" key="1">
    <citation type="submission" date="2022-11" db="EMBL/GenBank/DDBJ databases">
        <title>Study of microbial diversity in lake waters.</title>
        <authorList>
            <person name="Zhang J."/>
        </authorList>
    </citation>
    <scope>NUCLEOTIDE SEQUENCE [LARGE SCALE GENOMIC DNA]</scope>
    <source>
        <strain evidence="1 2">DT12</strain>
    </source>
</reference>
<dbReference type="EMBL" id="JAPMLT010000011">
    <property type="protein sequence ID" value="MCX7571553.1"/>
    <property type="molecule type" value="Genomic_DNA"/>
</dbReference>
<accession>A0ABT3X6F8</accession>
<name>A0ABT3X6F8_9BACL</name>
<organism evidence="1 2">
    <name type="scientific">Tumebacillus lacus</name>
    <dbReference type="NCBI Taxonomy" id="2995335"/>
    <lineage>
        <taxon>Bacteria</taxon>
        <taxon>Bacillati</taxon>
        <taxon>Bacillota</taxon>
        <taxon>Bacilli</taxon>
        <taxon>Bacillales</taxon>
        <taxon>Alicyclobacillaceae</taxon>
        <taxon>Tumebacillus</taxon>
    </lineage>
</organism>
<protein>
    <submittedName>
        <fullName evidence="1">Uncharacterized protein</fullName>
    </submittedName>
</protein>
<keyword evidence="2" id="KW-1185">Reference proteome</keyword>
<dbReference type="PROSITE" id="PS51257">
    <property type="entry name" value="PROKAR_LIPOPROTEIN"/>
    <property type="match status" value="1"/>
</dbReference>